<keyword evidence="1" id="KW-1185">Reference proteome</keyword>
<sequence>MSVGWAVALSVVANANLPSLSFLHNLATLPACCTASLYETFLSCHQQTFWPA</sequence>
<dbReference type="AlphaFoldDB" id="A0A6P8AU61"/>
<evidence type="ECO:0000313" key="2">
    <source>
        <dbReference type="RefSeq" id="XP_030978451.1"/>
    </source>
</evidence>
<reference evidence="2" key="2">
    <citation type="submission" date="2019-10" db="EMBL/GenBank/DDBJ databases">
        <authorList>
            <consortium name="NCBI Genome Project"/>
        </authorList>
    </citation>
    <scope>NUCLEOTIDE SEQUENCE</scope>
    <source>
        <strain evidence="2">NI907</strain>
    </source>
</reference>
<dbReference type="Proteomes" id="UP000515153">
    <property type="component" value="Chromosome V"/>
</dbReference>
<organism evidence="1 2">
    <name type="scientific">Pyricularia grisea</name>
    <name type="common">Crabgrass-specific blast fungus</name>
    <name type="synonym">Magnaporthe grisea</name>
    <dbReference type="NCBI Taxonomy" id="148305"/>
    <lineage>
        <taxon>Eukaryota</taxon>
        <taxon>Fungi</taxon>
        <taxon>Dikarya</taxon>
        <taxon>Ascomycota</taxon>
        <taxon>Pezizomycotina</taxon>
        <taxon>Sordariomycetes</taxon>
        <taxon>Sordariomycetidae</taxon>
        <taxon>Magnaporthales</taxon>
        <taxon>Pyriculariaceae</taxon>
        <taxon>Pyricularia</taxon>
    </lineage>
</organism>
<gene>
    <name evidence="2" type="ORF">PgNI_08929</name>
</gene>
<name>A0A6P8AU61_PYRGI</name>
<dbReference type="GeneID" id="41963827"/>
<accession>A0A6P8AU61</accession>
<proteinExistence type="predicted"/>
<protein>
    <submittedName>
        <fullName evidence="2">Uncharacterized protein</fullName>
    </submittedName>
</protein>
<reference evidence="1 2" key="1">
    <citation type="journal article" date="2019" name="Mol. Biol. Evol.">
        <title>Blast fungal genomes show frequent chromosomal changes, gene gains and losses, and effector gene turnover.</title>
        <authorList>
            <person name="Gomez Luciano L.B."/>
            <person name="Jason Tsai I."/>
            <person name="Chuma I."/>
            <person name="Tosa Y."/>
            <person name="Chen Y.H."/>
            <person name="Li J.Y."/>
            <person name="Li M.Y."/>
            <person name="Jade Lu M.Y."/>
            <person name="Nakayashiki H."/>
            <person name="Li W.H."/>
        </authorList>
    </citation>
    <scope>NUCLEOTIDE SEQUENCE [LARGE SCALE GENOMIC DNA]</scope>
    <source>
        <strain evidence="1 2">NI907</strain>
    </source>
</reference>
<dbReference type="RefSeq" id="XP_030978451.1">
    <property type="nucleotide sequence ID" value="XM_031128919.1"/>
</dbReference>
<dbReference type="KEGG" id="pgri:PgNI_08929"/>
<evidence type="ECO:0000313" key="1">
    <source>
        <dbReference type="Proteomes" id="UP000515153"/>
    </source>
</evidence>
<reference evidence="2" key="3">
    <citation type="submission" date="2025-08" db="UniProtKB">
        <authorList>
            <consortium name="RefSeq"/>
        </authorList>
    </citation>
    <scope>IDENTIFICATION</scope>
    <source>
        <strain evidence="2">NI907</strain>
    </source>
</reference>